<reference evidence="8 9" key="1">
    <citation type="submission" date="2019-05" db="EMBL/GenBank/DDBJ databases">
        <title>Another draft genome of Portunus trituberculatus and its Hox gene families provides insights of decapod evolution.</title>
        <authorList>
            <person name="Jeong J.-H."/>
            <person name="Song I."/>
            <person name="Kim S."/>
            <person name="Choi T."/>
            <person name="Kim D."/>
            <person name="Ryu S."/>
            <person name="Kim W."/>
        </authorList>
    </citation>
    <scope>NUCLEOTIDE SEQUENCE [LARGE SCALE GENOMIC DNA]</scope>
    <source>
        <tissue evidence="8">Muscle</tissue>
    </source>
</reference>
<dbReference type="OrthoDB" id="10257284at2759"/>
<evidence type="ECO:0000256" key="4">
    <source>
        <dbReference type="ARBA" id="ARBA00022729"/>
    </source>
</evidence>
<organism evidence="8 9">
    <name type="scientific">Portunus trituberculatus</name>
    <name type="common">Swimming crab</name>
    <name type="synonym">Neptunus trituberculatus</name>
    <dbReference type="NCBI Taxonomy" id="210409"/>
    <lineage>
        <taxon>Eukaryota</taxon>
        <taxon>Metazoa</taxon>
        <taxon>Ecdysozoa</taxon>
        <taxon>Arthropoda</taxon>
        <taxon>Crustacea</taxon>
        <taxon>Multicrustacea</taxon>
        <taxon>Malacostraca</taxon>
        <taxon>Eumalacostraca</taxon>
        <taxon>Eucarida</taxon>
        <taxon>Decapoda</taxon>
        <taxon>Pleocyemata</taxon>
        <taxon>Brachyura</taxon>
        <taxon>Eubrachyura</taxon>
        <taxon>Portunoidea</taxon>
        <taxon>Portunidae</taxon>
        <taxon>Portuninae</taxon>
        <taxon>Portunus</taxon>
    </lineage>
</organism>
<dbReference type="Proteomes" id="UP000324222">
    <property type="component" value="Unassembled WGS sequence"/>
</dbReference>
<dbReference type="InterPro" id="IPR033379">
    <property type="entry name" value="Acid_Pase_AS"/>
</dbReference>
<dbReference type="EMBL" id="VSRR010000713">
    <property type="protein sequence ID" value="MPC18817.1"/>
    <property type="molecule type" value="Genomic_DNA"/>
</dbReference>
<proteinExistence type="inferred from homology"/>
<dbReference type="AlphaFoldDB" id="A0A5B7DC82"/>
<gene>
    <name evidence="8" type="primary">ACPP</name>
    <name evidence="8" type="ORF">E2C01_011710</name>
</gene>
<evidence type="ECO:0000313" key="9">
    <source>
        <dbReference type="Proteomes" id="UP000324222"/>
    </source>
</evidence>
<dbReference type="Gene3D" id="3.40.50.1240">
    <property type="entry name" value="Phosphoglycerate mutase-like"/>
    <property type="match status" value="2"/>
</dbReference>
<keyword evidence="5" id="KW-0378">Hydrolase</keyword>
<comment type="caution">
    <text evidence="8">The sequence shown here is derived from an EMBL/GenBank/DDBJ whole genome shotgun (WGS) entry which is preliminary data.</text>
</comment>
<evidence type="ECO:0000256" key="6">
    <source>
        <dbReference type="ARBA" id="ARBA00023157"/>
    </source>
</evidence>
<dbReference type="SUPFAM" id="SSF53254">
    <property type="entry name" value="Phosphoglycerate mutase-like"/>
    <property type="match status" value="1"/>
</dbReference>
<dbReference type="CDD" id="cd07061">
    <property type="entry name" value="HP_HAP_like"/>
    <property type="match status" value="1"/>
</dbReference>
<evidence type="ECO:0000256" key="3">
    <source>
        <dbReference type="ARBA" id="ARBA00012646"/>
    </source>
</evidence>
<comment type="catalytic activity">
    <reaction evidence="1">
        <text>a phosphate monoester + H2O = an alcohol + phosphate</text>
        <dbReference type="Rhea" id="RHEA:15017"/>
        <dbReference type="ChEBI" id="CHEBI:15377"/>
        <dbReference type="ChEBI" id="CHEBI:30879"/>
        <dbReference type="ChEBI" id="CHEBI:43474"/>
        <dbReference type="ChEBI" id="CHEBI:67140"/>
        <dbReference type="EC" id="3.1.3.2"/>
    </reaction>
</comment>
<dbReference type="EC" id="3.1.3.2" evidence="3"/>
<keyword evidence="6" id="KW-1015">Disulfide bond</keyword>
<dbReference type="InterPro" id="IPR000560">
    <property type="entry name" value="His_Pase_clade-2"/>
</dbReference>
<evidence type="ECO:0000256" key="7">
    <source>
        <dbReference type="ARBA" id="ARBA00023180"/>
    </source>
</evidence>
<sequence length="300" mass="34053">MEQTQTCQDAEVEYTHYFPHPQLYRHGDRSPITLYPNDPHGNVSAVWPMGLGQLTKKGKAMHYELGRWLRTRYDTLVGPDWVPEELIVRSSDTDRTLMSAACNLAAFYFPKHDDERFEKHLPWMPTPIHTIPAALDKLILIESSCPRVKVEEKNMDYLPEVKKILEENQDLFKFLTEKTGQAVDNITAVSYIFDTLMIEAFSLPGPLIKEFGDNMRRKVAGSSSSSSSSNVDTKIYMYSGHDATLAIVTEALGVYNGLPPPYAALFLLELHKVDDQYFVKLKSVSKHLLYVTHLADAVVK</sequence>
<keyword evidence="9" id="KW-1185">Reference proteome</keyword>
<evidence type="ECO:0000256" key="2">
    <source>
        <dbReference type="ARBA" id="ARBA00005375"/>
    </source>
</evidence>
<evidence type="ECO:0000256" key="5">
    <source>
        <dbReference type="ARBA" id="ARBA00022801"/>
    </source>
</evidence>
<keyword evidence="7" id="KW-0325">Glycoprotein</keyword>
<accession>A0A5B7DC82</accession>
<dbReference type="InterPro" id="IPR050645">
    <property type="entry name" value="Histidine_acid_phosphatase"/>
</dbReference>
<dbReference type="PANTHER" id="PTHR11567:SF211">
    <property type="entry name" value="PROSTATIC ACID PHOSPHATASE"/>
    <property type="match status" value="1"/>
</dbReference>
<name>A0A5B7DC82_PORTR</name>
<comment type="similarity">
    <text evidence="2">Belongs to the histidine acid phosphatase family.</text>
</comment>
<dbReference type="PROSITE" id="PS00778">
    <property type="entry name" value="HIS_ACID_PHOSPHAT_2"/>
    <property type="match status" value="1"/>
</dbReference>
<protein>
    <recommendedName>
        <fullName evidence="3">acid phosphatase</fullName>
        <ecNumber evidence="3">3.1.3.2</ecNumber>
    </recommendedName>
</protein>
<dbReference type="InterPro" id="IPR029033">
    <property type="entry name" value="His_PPase_superfam"/>
</dbReference>
<dbReference type="PANTHER" id="PTHR11567">
    <property type="entry name" value="ACID PHOSPHATASE-RELATED"/>
    <property type="match status" value="1"/>
</dbReference>
<evidence type="ECO:0000256" key="1">
    <source>
        <dbReference type="ARBA" id="ARBA00000032"/>
    </source>
</evidence>
<dbReference type="GO" id="GO:0003993">
    <property type="term" value="F:acid phosphatase activity"/>
    <property type="evidence" value="ECO:0007669"/>
    <property type="project" value="UniProtKB-EC"/>
</dbReference>
<evidence type="ECO:0000313" key="8">
    <source>
        <dbReference type="EMBL" id="MPC18817.1"/>
    </source>
</evidence>
<dbReference type="Pfam" id="PF00328">
    <property type="entry name" value="His_Phos_2"/>
    <property type="match status" value="1"/>
</dbReference>
<keyword evidence="4" id="KW-0732">Signal</keyword>